<evidence type="ECO:0000313" key="2">
    <source>
        <dbReference type="EMBL" id="ERF74685.1"/>
    </source>
</evidence>
<reference evidence="3" key="1">
    <citation type="journal article" date="2014" name="BMC Genomics">
        <title>Genome characteristics reveal the impact of lichenization on lichen-forming fungus Endocarpon pusillum Hedwig (Verrucariales, Ascomycota).</title>
        <authorList>
            <person name="Wang Y.-Y."/>
            <person name="Liu B."/>
            <person name="Zhang X.-Y."/>
            <person name="Zhou Q.-M."/>
            <person name="Zhang T."/>
            <person name="Li H."/>
            <person name="Yu Y.-F."/>
            <person name="Zhang X.-L."/>
            <person name="Hao X.-Y."/>
            <person name="Wang M."/>
            <person name="Wang L."/>
            <person name="Wei J.-C."/>
        </authorList>
    </citation>
    <scope>NUCLEOTIDE SEQUENCE [LARGE SCALE GENOMIC DNA]</scope>
    <source>
        <strain evidence="3">Z07020 / HMAS-L-300199</strain>
    </source>
</reference>
<sequence length="89" mass="9819">MAADARVSVNEGSEQQTSNRALDNNGTSATYKPASIPARRHRSHQRHYHDCHRHRPPAKLIAPAAGEGSEGVWLRPGREGREGERWIGG</sequence>
<organism evidence="2 3">
    <name type="scientific">Endocarpon pusillum (strain Z07020 / HMAS-L-300199)</name>
    <name type="common">Lichen-forming fungus</name>
    <dbReference type="NCBI Taxonomy" id="1263415"/>
    <lineage>
        <taxon>Eukaryota</taxon>
        <taxon>Fungi</taxon>
        <taxon>Dikarya</taxon>
        <taxon>Ascomycota</taxon>
        <taxon>Pezizomycotina</taxon>
        <taxon>Eurotiomycetes</taxon>
        <taxon>Chaetothyriomycetidae</taxon>
        <taxon>Verrucariales</taxon>
        <taxon>Verrucariaceae</taxon>
        <taxon>Endocarpon</taxon>
    </lineage>
</organism>
<dbReference type="GeneID" id="19235876"/>
<evidence type="ECO:0000256" key="1">
    <source>
        <dbReference type="SAM" id="MobiDB-lite"/>
    </source>
</evidence>
<dbReference type="EMBL" id="KE720872">
    <property type="protein sequence ID" value="ERF74685.1"/>
    <property type="molecule type" value="Genomic_DNA"/>
</dbReference>
<feature type="compositionally biased region" description="Polar residues" evidence="1">
    <location>
        <begin position="10"/>
        <end position="30"/>
    </location>
</feature>
<feature type="compositionally biased region" description="Basic residues" evidence="1">
    <location>
        <begin position="38"/>
        <end position="57"/>
    </location>
</feature>
<accession>U1HVH4</accession>
<dbReference type="HOGENOM" id="CLU_2454738_0_0_1"/>
<protein>
    <submittedName>
        <fullName evidence="2">Uncharacterized protein</fullName>
    </submittedName>
</protein>
<dbReference type="Proteomes" id="UP000019373">
    <property type="component" value="Unassembled WGS sequence"/>
</dbReference>
<proteinExistence type="predicted"/>
<feature type="compositionally biased region" description="Basic and acidic residues" evidence="1">
    <location>
        <begin position="76"/>
        <end position="89"/>
    </location>
</feature>
<dbReference type="AlphaFoldDB" id="U1HVH4"/>
<keyword evidence="3" id="KW-1185">Reference proteome</keyword>
<name>U1HVH4_ENDPU</name>
<evidence type="ECO:0000313" key="3">
    <source>
        <dbReference type="Proteomes" id="UP000019373"/>
    </source>
</evidence>
<gene>
    <name evidence="2" type="ORF">EPUS_00815</name>
</gene>
<dbReference type="RefSeq" id="XP_007799786.1">
    <property type="nucleotide sequence ID" value="XM_007801595.1"/>
</dbReference>
<feature type="region of interest" description="Disordered" evidence="1">
    <location>
        <begin position="1"/>
        <end position="89"/>
    </location>
</feature>